<evidence type="ECO:0000313" key="3">
    <source>
        <dbReference type="EMBL" id="KFI45912.1"/>
    </source>
</evidence>
<dbReference type="GO" id="GO:0003677">
    <property type="term" value="F:DNA binding"/>
    <property type="evidence" value="ECO:0007669"/>
    <property type="project" value="InterPro"/>
</dbReference>
<dbReference type="STRING" id="1437606.BBOH_0719"/>
<evidence type="ECO:0000256" key="1">
    <source>
        <dbReference type="SAM" id="MobiDB-lite"/>
    </source>
</evidence>
<dbReference type="Gene3D" id="1.10.260.40">
    <property type="entry name" value="lambda repressor-like DNA-binding domains"/>
    <property type="match status" value="1"/>
</dbReference>
<dbReference type="PROSITE" id="PS50943">
    <property type="entry name" value="HTH_CROC1"/>
    <property type="match status" value="1"/>
</dbReference>
<name>A0A086ZHB2_9BIFI</name>
<dbReference type="Proteomes" id="UP000029096">
    <property type="component" value="Unassembled WGS sequence"/>
</dbReference>
<dbReference type="AlphaFoldDB" id="A0A086ZHB2"/>
<evidence type="ECO:0000259" key="2">
    <source>
        <dbReference type="PROSITE" id="PS50943"/>
    </source>
</evidence>
<feature type="domain" description="HTH cro/C1-type" evidence="2">
    <location>
        <begin position="22"/>
        <end position="88"/>
    </location>
</feature>
<dbReference type="EMBL" id="JGYP01000002">
    <property type="protein sequence ID" value="KFI45912.1"/>
    <property type="molecule type" value="Genomic_DNA"/>
</dbReference>
<dbReference type="RefSeq" id="WP_033522223.1">
    <property type="nucleotide sequence ID" value="NZ_JDUS01000019.1"/>
</dbReference>
<dbReference type="SMART" id="SM00530">
    <property type="entry name" value="HTH_XRE"/>
    <property type="match status" value="1"/>
</dbReference>
<keyword evidence="4" id="KW-1185">Reference proteome</keyword>
<reference evidence="3 4" key="1">
    <citation type="submission" date="2014-03" db="EMBL/GenBank/DDBJ databases">
        <title>Genomics of Bifidobacteria.</title>
        <authorList>
            <person name="Ventura M."/>
            <person name="Milani C."/>
            <person name="Lugli G.A."/>
        </authorList>
    </citation>
    <scope>NUCLEOTIDE SEQUENCE [LARGE SCALE GENOMIC DNA]</scope>
    <source>
        <strain evidence="3 4">DSM 22767</strain>
    </source>
</reference>
<dbReference type="OrthoDB" id="5074395at2"/>
<comment type="caution">
    <text evidence="3">The sequence shown here is derived from an EMBL/GenBank/DDBJ whole genome shotgun (WGS) entry which is preliminary data.</text>
</comment>
<dbReference type="SUPFAM" id="SSF47413">
    <property type="entry name" value="lambda repressor-like DNA-binding domains"/>
    <property type="match status" value="1"/>
</dbReference>
<evidence type="ECO:0000313" key="4">
    <source>
        <dbReference type="Proteomes" id="UP000029096"/>
    </source>
</evidence>
<dbReference type="InterPro" id="IPR010982">
    <property type="entry name" value="Lambda_DNA-bd_dom_sf"/>
</dbReference>
<dbReference type="CDD" id="cd00093">
    <property type="entry name" value="HTH_XRE"/>
    <property type="match status" value="1"/>
</dbReference>
<dbReference type="InterPro" id="IPR001387">
    <property type="entry name" value="Cro/C1-type_HTH"/>
</dbReference>
<accession>A0A086ZHB2</accession>
<proteinExistence type="predicted"/>
<dbReference type="eggNOG" id="COG1396">
    <property type="taxonomic scope" value="Bacteria"/>
</dbReference>
<protein>
    <submittedName>
        <fullName evidence="3">XRE family transcriptional regulator</fullName>
    </submittedName>
</protein>
<feature type="region of interest" description="Disordered" evidence="1">
    <location>
        <begin position="51"/>
        <end position="70"/>
    </location>
</feature>
<gene>
    <name evidence="3" type="ORF">BBOH_0719</name>
</gene>
<sequence length="99" mass="10977">MSRKRPQDAEWLEYMRVVGHNIETIRRNNHMSQEQVAYAADLSRYTYQKLESGVGSKPTGGKGTPPSNPSLRNIMAVAQVLGVKLGDLLPDDPPDLSAR</sequence>
<organism evidence="3 4">
    <name type="scientific">Bifidobacterium bohemicum DSM 22767</name>
    <dbReference type="NCBI Taxonomy" id="1437606"/>
    <lineage>
        <taxon>Bacteria</taxon>
        <taxon>Bacillati</taxon>
        <taxon>Actinomycetota</taxon>
        <taxon>Actinomycetes</taxon>
        <taxon>Bifidobacteriales</taxon>
        <taxon>Bifidobacteriaceae</taxon>
        <taxon>Bifidobacterium</taxon>
    </lineage>
</organism>